<evidence type="ECO:0000313" key="4">
    <source>
        <dbReference type="Proteomes" id="UP000318815"/>
    </source>
</evidence>
<dbReference type="InterPro" id="IPR007557">
    <property type="entry name" value="PSP1_C"/>
</dbReference>
<proteinExistence type="predicted"/>
<dbReference type="NCBIfam" id="NF041131">
    <property type="entry name" value="RicT_YaaT_fam"/>
    <property type="match status" value="1"/>
</dbReference>
<dbReference type="OrthoDB" id="9779344at2"/>
<dbReference type="Proteomes" id="UP000318815">
    <property type="component" value="Unassembled WGS sequence"/>
</dbReference>
<protein>
    <recommendedName>
        <fullName evidence="2">PSP1 C-terminal domain-containing protein</fullName>
    </recommendedName>
</protein>
<feature type="domain" description="PSP1 C-terminal" evidence="2">
    <location>
        <begin position="115"/>
        <end position="200"/>
    </location>
</feature>
<evidence type="ECO:0000259" key="2">
    <source>
        <dbReference type="PROSITE" id="PS51411"/>
    </source>
</evidence>
<name>A0A5C6LYI9_9BACT</name>
<organism evidence="3 4">
    <name type="scientific">Chitinophaga pinensis</name>
    <dbReference type="NCBI Taxonomy" id="79329"/>
    <lineage>
        <taxon>Bacteria</taxon>
        <taxon>Pseudomonadati</taxon>
        <taxon>Bacteroidota</taxon>
        <taxon>Chitinophagia</taxon>
        <taxon>Chitinophagales</taxon>
        <taxon>Chitinophagaceae</taxon>
        <taxon>Chitinophaga</taxon>
    </lineage>
</organism>
<dbReference type="PANTHER" id="PTHR43830:SF3">
    <property type="entry name" value="PROTEIN PSP1"/>
    <property type="match status" value="1"/>
</dbReference>
<dbReference type="EMBL" id="VOHS01000001">
    <property type="protein sequence ID" value="TWW02495.1"/>
    <property type="molecule type" value="Genomic_DNA"/>
</dbReference>
<dbReference type="PANTHER" id="PTHR43830">
    <property type="entry name" value="PROTEIN PSP1"/>
    <property type="match status" value="1"/>
</dbReference>
<feature type="compositionally biased region" description="Low complexity" evidence="1">
    <location>
        <begin position="402"/>
        <end position="452"/>
    </location>
</feature>
<feature type="compositionally biased region" description="Low complexity" evidence="1">
    <location>
        <begin position="460"/>
        <end position="472"/>
    </location>
</feature>
<feature type="region of interest" description="Disordered" evidence="1">
    <location>
        <begin position="362"/>
        <end position="489"/>
    </location>
</feature>
<feature type="compositionally biased region" description="Basic residues" evidence="1">
    <location>
        <begin position="367"/>
        <end position="381"/>
    </location>
</feature>
<dbReference type="InterPro" id="IPR047767">
    <property type="entry name" value="PSP1-like"/>
</dbReference>
<gene>
    <name evidence="3" type="ORF">FEF09_01420</name>
</gene>
<dbReference type="AlphaFoldDB" id="A0A5C6LYI9"/>
<reference evidence="3 4" key="1">
    <citation type="submission" date="2019-08" db="EMBL/GenBank/DDBJ databases">
        <title>Whole genome sequencing of chitin degrading bacteria Chitinophaga pinensis YS16.</title>
        <authorList>
            <person name="Singh R.P."/>
            <person name="Manchanda G."/>
            <person name="Maurya I.K."/>
            <person name="Joshi N.K."/>
            <person name="Srivastava A.K."/>
        </authorList>
    </citation>
    <scope>NUCLEOTIDE SEQUENCE [LARGE SCALE GENOMIC DNA]</scope>
    <source>
        <strain evidence="3 4">YS-16</strain>
    </source>
</reference>
<dbReference type="RefSeq" id="WP_146303179.1">
    <property type="nucleotide sequence ID" value="NZ_VOHS01000001.1"/>
</dbReference>
<accession>A0A5C6LYI9</accession>
<dbReference type="GO" id="GO:0005737">
    <property type="term" value="C:cytoplasm"/>
    <property type="evidence" value="ECO:0007669"/>
    <property type="project" value="TreeGrafter"/>
</dbReference>
<evidence type="ECO:0000313" key="3">
    <source>
        <dbReference type="EMBL" id="TWW02495.1"/>
    </source>
</evidence>
<keyword evidence="4" id="KW-1185">Reference proteome</keyword>
<evidence type="ECO:0000256" key="1">
    <source>
        <dbReference type="SAM" id="MobiDB-lite"/>
    </source>
</evidence>
<comment type="caution">
    <text evidence="3">The sequence shown here is derived from an EMBL/GenBank/DDBJ whole genome shotgun (WGS) entry which is preliminary data.</text>
</comment>
<dbReference type="PROSITE" id="PS51411">
    <property type="entry name" value="PSP1_C"/>
    <property type="match status" value="1"/>
</dbReference>
<dbReference type="Pfam" id="PF04468">
    <property type="entry name" value="PSP1"/>
    <property type="match status" value="1"/>
</dbReference>
<sequence length="489" mass="55160">MACAGCGTGAEGKPSGCKSNGGCSTGGCNRLNVFDWLANIPLSDSLAPFDIIEVSFNNGSRKDFFRNTTKQILDKGEMVTVEGVSGFDIGQISLTGELVKLQMKKRRVEDTPEVKKVLRRSTNEDLARMQDNKAREKDALIKARAIARSIGLEMKLAEVEIQADGRKATFFYTADDRVDFRELIKLYAGEFRVKVEMRQIGARQEAGKVGGIGSCGRELCCSTWLTDFKSVNTTAARYQNLSINQAKLSGQCGRLKCCLNYELDTYLDALREFPEDADTIETVNGVATLQKRDIFKNLMWYSYGDSNKQYPLTITRVKEIRQLNKQNIRPDDLKAVEVVVAKPKAEDLGFADVVGQISLRSLEKTSQKRKHKDKEKQKHKQQKDQQPQQPAGKKAEPKQENRPQQQQKQPENRPQQQKPQEGRPQQQQQQKPKQEQRPQQQNPKQKQDQRPPNNGPKPQQPQDKNNPNAQKPQGGGGQNKPPKPREKQK</sequence>